<reference evidence="2 3" key="1">
    <citation type="submission" date="2014-08" db="EMBL/GenBank/DDBJ databases">
        <title>Comparative genomics of the Paenibacillus odorifer group.</title>
        <authorList>
            <person name="den Bakker H.C."/>
            <person name="Tsai Y.-C."/>
            <person name="Martin N."/>
            <person name="Korlach J."/>
            <person name="Wiedmann M."/>
        </authorList>
    </citation>
    <scope>NUCLEOTIDE SEQUENCE [LARGE SCALE GENOMIC DNA]</scope>
    <source>
        <strain evidence="2 3">DSM 1735</strain>
    </source>
</reference>
<dbReference type="PANTHER" id="PTHR33336:SF3">
    <property type="entry name" value="ABM DOMAIN-CONTAINING PROTEIN"/>
    <property type="match status" value="1"/>
</dbReference>
<dbReference type="SUPFAM" id="SSF54909">
    <property type="entry name" value="Dimeric alpha+beta barrel"/>
    <property type="match status" value="1"/>
</dbReference>
<dbReference type="InterPro" id="IPR011008">
    <property type="entry name" value="Dimeric_a/b-barrel"/>
</dbReference>
<dbReference type="eggNOG" id="COG1359">
    <property type="taxonomic scope" value="Bacteria"/>
</dbReference>
<dbReference type="KEGG" id="pdu:PDUR_13390"/>
<dbReference type="GO" id="GO:0004497">
    <property type="term" value="F:monooxygenase activity"/>
    <property type="evidence" value="ECO:0007669"/>
    <property type="project" value="UniProtKB-KW"/>
</dbReference>
<evidence type="ECO:0000313" key="3">
    <source>
        <dbReference type="Proteomes" id="UP000029409"/>
    </source>
</evidence>
<dbReference type="Pfam" id="PF03992">
    <property type="entry name" value="ABM"/>
    <property type="match status" value="1"/>
</dbReference>
<dbReference type="PROSITE" id="PS51725">
    <property type="entry name" value="ABM"/>
    <property type="match status" value="1"/>
</dbReference>
<dbReference type="Gene3D" id="3.30.70.100">
    <property type="match status" value="1"/>
</dbReference>
<gene>
    <name evidence="2" type="ORF">PDUR_13390</name>
</gene>
<proteinExistence type="predicted"/>
<keyword evidence="3" id="KW-1185">Reference proteome</keyword>
<accession>A0A089IUY7</accession>
<evidence type="ECO:0000313" key="2">
    <source>
        <dbReference type="EMBL" id="AIQ12789.1"/>
    </source>
</evidence>
<protein>
    <submittedName>
        <fullName evidence="2">Monooxygenase</fullName>
    </submittedName>
</protein>
<dbReference type="STRING" id="44251.PDUR_13390"/>
<keyword evidence="2" id="KW-0503">Monooxygenase</keyword>
<dbReference type="EMBL" id="CP009288">
    <property type="protein sequence ID" value="AIQ12789.1"/>
    <property type="molecule type" value="Genomic_DNA"/>
</dbReference>
<dbReference type="PANTHER" id="PTHR33336">
    <property type="entry name" value="QUINOL MONOOXYGENASE YGIN-RELATED"/>
    <property type="match status" value="1"/>
</dbReference>
<dbReference type="InterPro" id="IPR050744">
    <property type="entry name" value="AI-2_Isomerase_LsrG"/>
</dbReference>
<dbReference type="InterPro" id="IPR007138">
    <property type="entry name" value="ABM_dom"/>
</dbReference>
<dbReference type="AlphaFoldDB" id="A0A089IUY7"/>
<sequence length="97" mass="11405">MSAISITAILQAKPGKEQLLYQELVKAVTPSRSEEGCIKYVLHQSIENKAVFVFYEIWKDEESINFHIETDHYKQFRRNIEGLIESRQVYRLQEVDS</sequence>
<keyword evidence="2" id="KW-0560">Oxidoreductase</keyword>
<dbReference type="OrthoDB" id="9806189at2"/>
<name>A0A089IUY7_PAEDU</name>
<organism evidence="2 3">
    <name type="scientific">Paenibacillus durus</name>
    <name type="common">Paenibacillus azotofixans</name>
    <dbReference type="NCBI Taxonomy" id="44251"/>
    <lineage>
        <taxon>Bacteria</taxon>
        <taxon>Bacillati</taxon>
        <taxon>Bacillota</taxon>
        <taxon>Bacilli</taxon>
        <taxon>Bacillales</taxon>
        <taxon>Paenibacillaceae</taxon>
        <taxon>Paenibacillus</taxon>
    </lineage>
</organism>
<feature type="domain" description="ABM" evidence="1">
    <location>
        <begin position="4"/>
        <end position="92"/>
    </location>
</feature>
<evidence type="ECO:0000259" key="1">
    <source>
        <dbReference type="PROSITE" id="PS51725"/>
    </source>
</evidence>
<dbReference type="Proteomes" id="UP000029409">
    <property type="component" value="Chromosome"/>
</dbReference>
<dbReference type="RefSeq" id="WP_042206618.1">
    <property type="nucleotide sequence ID" value="NZ_CP009288.1"/>
</dbReference>